<reference evidence="2 3" key="1">
    <citation type="submission" date="2021-06" db="EMBL/GenBank/DDBJ databases">
        <title>Staphylococcus lentus K169 genome sequencing.</title>
        <authorList>
            <person name="Sundareshan S."/>
            <person name="Akhila D.S."/>
            <person name="Prachi D."/>
            <person name="Sivakumar R."/>
            <person name="Rajendhran J."/>
            <person name="Isloor S."/>
            <person name="Hegde N.R."/>
        </authorList>
    </citation>
    <scope>NUCLEOTIDE SEQUENCE [LARGE SCALE GENOMIC DNA]</scope>
    <source>
        <strain evidence="2 3">K169</strain>
    </source>
</reference>
<evidence type="ECO:0000313" key="3">
    <source>
        <dbReference type="Proteomes" id="UP000770161"/>
    </source>
</evidence>
<protein>
    <submittedName>
        <fullName evidence="2">NERD domain-containing protein</fullName>
    </submittedName>
</protein>
<dbReference type="Pfam" id="PF08378">
    <property type="entry name" value="NERD"/>
    <property type="match status" value="1"/>
</dbReference>
<keyword evidence="3" id="KW-1185">Reference proteome</keyword>
<evidence type="ECO:0000313" key="2">
    <source>
        <dbReference type="EMBL" id="MBU6113800.1"/>
    </source>
</evidence>
<dbReference type="Proteomes" id="UP000770161">
    <property type="component" value="Unassembled WGS sequence"/>
</dbReference>
<gene>
    <name evidence="2" type="ORF">KQ656_07505</name>
</gene>
<dbReference type="InterPro" id="IPR011528">
    <property type="entry name" value="NERD"/>
</dbReference>
<sequence>MKTNSQTEDLESIVWKQVLSNVVKKDETAMSRPFFLFYIIKSVYNYIKNIGGLPMQNIVYFTSLTNRIDKSSLDSQMATFLKGLEGEVIIYQKLKLINHLPFLYNIELNINNRVQIDFLVVFDDYVYHFEIKNYSGDYYIKNDQFINDYGSMFYTPFEQLYRANNELKLLLKKCEINREIKTILIFTNPTFTLKSQIPPQYEVLLPTELHKIQRLFKNYKTAENHRILKIIEEEKNTFSDIYQNNKRVPFDDIKHGLKCPNCKSVDKLNISEKKKSVCCTICSNKFSRRSIYLYNLKELFICIGEPFTLQDAERWCSTNNKHTLRRICNKYFEIIEGKPRKYYLKL</sequence>
<feature type="domain" description="NERD" evidence="1">
    <location>
        <begin position="82"/>
        <end position="193"/>
    </location>
</feature>
<dbReference type="RefSeq" id="WP_216683578.1">
    <property type="nucleotide sequence ID" value="NZ_JAHLZN010000011.1"/>
</dbReference>
<dbReference type="EMBL" id="JAHLZN010000011">
    <property type="protein sequence ID" value="MBU6113800.1"/>
    <property type="molecule type" value="Genomic_DNA"/>
</dbReference>
<evidence type="ECO:0000259" key="1">
    <source>
        <dbReference type="PROSITE" id="PS50965"/>
    </source>
</evidence>
<accession>A0ABS6GWH7</accession>
<comment type="caution">
    <text evidence="2">The sequence shown here is derived from an EMBL/GenBank/DDBJ whole genome shotgun (WGS) entry which is preliminary data.</text>
</comment>
<name>A0ABS6GWH7_MAMLE</name>
<proteinExistence type="predicted"/>
<organism evidence="2 3">
    <name type="scientific">Mammaliicoccus lentus</name>
    <name type="common">Staphylococcus lentus</name>
    <dbReference type="NCBI Taxonomy" id="42858"/>
    <lineage>
        <taxon>Bacteria</taxon>
        <taxon>Bacillati</taxon>
        <taxon>Bacillota</taxon>
        <taxon>Bacilli</taxon>
        <taxon>Bacillales</taxon>
        <taxon>Staphylococcaceae</taxon>
        <taxon>Mammaliicoccus</taxon>
    </lineage>
</organism>
<dbReference type="PROSITE" id="PS50965">
    <property type="entry name" value="NERD"/>
    <property type="match status" value="1"/>
</dbReference>